<sequence>MRPCRPCRAYSLRRPNRPYGRPNIKRKIIRRLPEMEMEMRIPMHVVTEEVLTRMPAKSLLRFNWSEMPIPMHVVTNEILTRLPAKSLMRFKCVSKLWSSLISSPYFRDRFLTVPTRQRPHLFMCLQDVNDHSSSVTLSLVPDANSDDTPSSSSSFVVDLTIPRMRGGYICQNLRGFMCYDLWQKPRIFNPATRQLVTLPPAFNPNTTKGTVSYYFGHDPITNQYKVVCSVGVRLTDTQEVRSHHRVFVLKPGGGGSWRKAYRLPPPDFIPHIAAIGGVCINGVIYYLGWTAADSCMLVSFHIRSHDFKMIQVPLPEELPPPAKMKNVCLVEYGGKVTVVDQTSLRDKGRLDLWALEDAANQKWSSKRLIVKPSQLEFVRNTELVIKGTSRNGKVFLIPTDLVSPFQILCYDLQSNHMIKIDIKGVPDHWFSKDKSTVEVMLMDHSETLMSLMNT</sequence>
<gene>
    <name evidence="3" type="ORF">DARMORV10_A08P00330.1</name>
</gene>
<dbReference type="InterPro" id="IPR013187">
    <property type="entry name" value="F-box-assoc_dom_typ3"/>
</dbReference>
<organism evidence="3">
    <name type="scientific">Brassica napus</name>
    <name type="common">Rape</name>
    <dbReference type="NCBI Taxonomy" id="3708"/>
    <lineage>
        <taxon>Eukaryota</taxon>
        <taxon>Viridiplantae</taxon>
        <taxon>Streptophyta</taxon>
        <taxon>Embryophyta</taxon>
        <taxon>Tracheophyta</taxon>
        <taxon>Spermatophyta</taxon>
        <taxon>Magnoliopsida</taxon>
        <taxon>eudicotyledons</taxon>
        <taxon>Gunneridae</taxon>
        <taxon>Pentapetalae</taxon>
        <taxon>rosids</taxon>
        <taxon>malvids</taxon>
        <taxon>Brassicales</taxon>
        <taxon>Brassicaceae</taxon>
        <taxon>Brassiceae</taxon>
        <taxon>Brassica</taxon>
    </lineage>
</organism>
<protein>
    <submittedName>
        <fullName evidence="3">(rape) hypothetical protein</fullName>
    </submittedName>
</protein>
<evidence type="ECO:0000256" key="1">
    <source>
        <dbReference type="SAM" id="Phobius"/>
    </source>
</evidence>
<keyword evidence="1" id="KW-0472">Membrane</keyword>
<dbReference type="SUPFAM" id="SSF81383">
    <property type="entry name" value="F-box domain"/>
    <property type="match status" value="1"/>
</dbReference>
<dbReference type="CDD" id="cd22157">
    <property type="entry name" value="F-box_AtFBW1-like"/>
    <property type="match status" value="1"/>
</dbReference>
<feature type="domain" description="F-box" evidence="2">
    <location>
        <begin position="69"/>
        <end position="110"/>
    </location>
</feature>
<keyword evidence="1" id="KW-0812">Transmembrane</keyword>
<dbReference type="NCBIfam" id="TIGR01640">
    <property type="entry name" value="F_box_assoc_1"/>
    <property type="match status" value="1"/>
</dbReference>
<dbReference type="Proteomes" id="UP001295469">
    <property type="component" value="Chromosome A08"/>
</dbReference>
<keyword evidence="1" id="KW-1133">Transmembrane helix</keyword>
<dbReference type="PANTHER" id="PTHR31111:SF28">
    <property type="entry name" value="F-BOX DOMAIN-CONTAINING PROTEIN"/>
    <property type="match status" value="1"/>
</dbReference>
<evidence type="ECO:0000313" key="3">
    <source>
        <dbReference type="EMBL" id="CAF2210946.1"/>
    </source>
</evidence>
<reference evidence="3" key="1">
    <citation type="submission" date="2021-01" db="EMBL/GenBank/DDBJ databases">
        <authorList>
            <consortium name="Genoscope - CEA"/>
            <person name="William W."/>
        </authorList>
    </citation>
    <scope>NUCLEOTIDE SEQUENCE</scope>
</reference>
<dbReference type="InterPro" id="IPR036047">
    <property type="entry name" value="F-box-like_dom_sf"/>
</dbReference>
<dbReference type="PANTHER" id="PTHR31111">
    <property type="entry name" value="BNAA05G37150D PROTEIN-RELATED"/>
    <property type="match status" value="1"/>
</dbReference>
<evidence type="ECO:0000259" key="2">
    <source>
        <dbReference type="SMART" id="SM00256"/>
    </source>
</evidence>
<proteinExistence type="predicted"/>
<dbReference type="SMR" id="A0A816ZJT6"/>
<name>A0A816ZJT6_BRANA</name>
<dbReference type="Pfam" id="PF08268">
    <property type="entry name" value="FBA_3"/>
    <property type="match status" value="1"/>
</dbReference>
<dbReference type="InterPro" id="IPR017451">
    <property type="entry name" value="F-box-assoc_interact_dom"/>
</dbReference>
<dbReference type="AlphaFoldDB" id="A0A816ZJT6"/>
<dbReference type="Pfam" id="PF00646">
    <property type="entry name" value="F-box"/>
    <property type="match status" value="1"/>
</dbReference>
<dbReference type="EMBL" id="HG994362">
    <property type="protein sequence ID" value="CAF2210946.1"/>
    <property type="molecule type" value="Genomic_DNA"/>
</dbReference>
<feature type="transmembrane region" description="Helical" evidence="1">
    <location>
        <begin position="268"/>
        <end position="289"/>
    </location>
</feature>
<dbReference type="SMART" id="SM00256">
    <property type="entry name" value="FBOX"/>
    <property type="match status" value="1"/>
</dbReference>
<accession>A0A816ZJT6</accession>
<dbReference type="InterPro" id="IPR001810">
    <property type="entry name" value="F-box_dom"/>
</dbReference>